<evidence type="ECO:0000256" key="2">
    <source>
        <dbReference type="ARBA" id="ARBA00009045"/>
    </source>
</evidence>
<dbReference type="Proteomes" id="UP000248012">
    <property type="component" value="Unassembled WGS sequence"/>
</dbReference>
<feature type="transmembrane region" description="Helical" evidence="7">
    <location>
        <begin position="133"/>
        <end position="149"/>
    </location>
</feature>
<feature type="transmembrane region" description="Helical" evidence="7">
    <location>
        <begin position="161"/>
        <end position="181"/>
    </location>
</feature>
<evidence type="ECO:0000256" key="4">
    <source>
        <dbReference type="ARBA" id="ARBA00022801"/>
    </source>
</evidence>
<gene>
    <name evidence="9" type="ORF">DI396_15660</name>
</gene>
<feature type="transmembrane region" description="Helical" evidence="7">
    <location>
        <begin position="12"/>
        <end position="33"/>
    </location>
</feature>
<keyword evidence="4" id="KW-0378">Hydrolase</keyword>
<dbReference type="AlphaFoldDB" id="A0A2V4MII7"/>
<reference evidence="9 10" key="1">
    <citation type="submission" date="2018-05" db="EMBL/GenBank/DDBJ databases">
        <title>Oceanovita maritima gen. nov., sp. nov., a marine bacterium in the family Rhodobacteraceae isolated from surface seawater of Lundu port Xiamen, China.</title>
        <authorList>
            <person name="Hetharua B.H."/>
            <person name="Min D."/>
            <person name="Liao H."/>
            <person name="Tian Y."/>
        </authorList>
    </citation>
    <scope>NUCLEOTIDE SEQUENCE [LARGE SCALE GENOMIC DNA]</scope>
    <source>
        <strain evidence="9 10">FSX-11</strain>
    </source>
</reference>
<comment type="caution">
    <text evidence="9">The sequence shown here is derived from an EMBL/GenBank/DDBJ whole genome shotgun (WGS) entry which is preliminary data.</text>
</comment>
<evidence type="ECO:0000256" key="7">
    <source>
        <dbReference type="SAM" id="Phobius"/>
    </source>
</evidence>
<protein>
    <submittedName>
        <fullName evidence="9">Rhomboid family intramembrane serine protease</fullName>
    </submittedName>
</protein>
<dbReference type="InterPro" id="IPR050925">
    <property type="entry name" value="Rhomboid_protease_S54"/>
</dbReference>
<dbReference type="PANTHER" id="PTHR43731">
    <property type="entry name" value="RHOMBOID PROTEASE"/>
    <property type="match status" value="1"/>
</dbReference>
<name>A0A2V4MII7_9RHOB</name>
<evidence type="ECO:0000256" key="5">
    <source>
        <dbReference type="ARBA" id="ARBA00022989"/>
    </source>
</evidence>
<keyword evidence="10" id="KW-1185">Reference proteome</keyword>
<dbReference type="EMBL" id="QFVT01000014">
    <property type="protein sequence ID" value="PYC46431.1"/>
    <property type="molecule type" value="Genomic_DNA"/>
</dbReference>
<feature type="transmembrane region" description="Helical" evidence="7">
    <location>
        <begin position="109"/>
        <end position="127"/>
    </location>
</feature>
<dbReference type="InterPro" id="IPR035952">
    <property type="entry name" value="Rhomboid-like_sf"/>
</dbReference>
<dbReference type="OrthoDB" id="9797190at2"/>
<dbReference type="Gene3D" id="1.20.1540.10">
    <property type="entry name" value="Rhomboid-like"/>
    <property type="match status" value="1"/>
</dbReference>
<keyword evidence="6 7" id="KW-0472">Membrane</keyword>
<dbReference type="InterPro" id="IPR022764">
    <property type="entry name" value="Peptidase_S54_rhomboid_dom"/>
</dbReference>
<organism evidence="9 10">
    <name type="scientific">Litorivita pollutaquae</name>
    <dbReference type="NCBI Taxonomy" id="2200892"/>
    <lineage>
        <taxon>Bacteria</taxon>
        <taxon>Pseudomonadati</taxon>
        <taxon>Pseudomonadota</taxon>
        <taxon>Alphaproteobacteria</taxon>
        <taxon>Rhodobacterales</taxon>
        <taxon>Paracoccaceae</taxon>
        <taxon>Litorivita</taxon>
    </lineage>
</organism>
<evidence type="ECO:0000256" key="1">
    <source>
        <dbReference type="ARBA" id="ARBA00004141"/>
    </source>
</evidence>
<evidence type="ECO:0000256" key="3">
    <source>
        <dbReference type="ARBA" id="ARBA00022692"/>
    </source>
</evidence>
<dbReference type="GO" id="GO:0004252">
    <property type="term" value="F:serine-type endopeptidase activity"/>
    <property type="evidence" value="ECO:0007669"/>
    <property type="project" value="InterPro"/>
</dbReference>
<evidence type="ECO:0000313" key="9">
    <source>
        <dbReference type="EMBL" id="PYC46431.1"/>
    </source>
</evidence>
<evidence type="ECO:0000259" key="8">
    <source>
        <dbReference type="Pfam" id="PF01694"/>
    </source>
</evidence>
<dbReference type="PANTHER" id="PTHR43731:SF14">
    <property type="entry name" value="PRESENILIN-ASSOCIATED RHOMBOID-LIKE PROTEIN, MITOCHONDRIAL"/>
    <property type="match status" value="1"/>
</dbReference>
<feature type="transmembrane region" description="Helical" evidence="7">
    <location>
        <begin position="187"/>
        <end position="207"/>
    </location>
</feature>
<keyword evidence="3 7" id="KW-0812">Transmembrane</keyword>
<evidence type="ECO:0000256" key="6">
    <source>
        <dbReference type="ARBA" id="ARBA00023136"/>
    </source>
</evidence>
<comment type="similarity">
    <text evidence="2">Belongs to the peptidase S54 family.</text>
</comment>
<feature type="domain" description="Peptidase S54 rhomboid" evidence="8">
    <location>
        <begin position="70"/>
        <end position="207"/>
    </location>
</feature>
<dbReference type="Pfam" id="PF01694">
    <property type="entry name" value="Rhomboid"/>
    <property type="match status" value="1"/>
</dbReference>
<evidence type="ECO:0000313" key="10">
    <source>
        <dbReference type="Proteomes" id="UP000248012"/>
    </source>
</evidence>
<keyword evidence="9" id="KW-0645">Protease</keyword>
<accession>A0A2V4MII7</accession>
<dbReference type="SUPFAM" id="SSF144091">
    <property type="entry name" value="Rhomboid-like"/>
    <property type="match status" value="1"/>
</dbReference>
<comment type="subcellular location">
    <subcellularLocation>
        <location evidence="1">Membrane</location>
        <topology evidence="1">Multi-pass membrane protein</topology>
    </subcellularLocation>
</comment>
<dbReference type="RefSeq" id="WP_110797288.1">
    <property type="nucleotide sequence ID" value="NZ_KZ826493.1"/>
</dbReference>
<proteinExistence type="inferred from homology"/>
<dbReference type="GO" id="GO:0016020">
    <property type="term" value="C:membrane"/>
    <property type="evidence" value="ECO:0007669"/>
    <property type="project" value="UniProtKB-SubCell"/>
</dbReference>
<dbReference type="GO" id="GO:0006508">
    <property type="term" value="P:proteolysis"/>
    <property type="evidence" value="ECO:0007669"/>
    <property type="project" value="UniProtKB-KW"/>
</dbReference>
<sequence length="213" mass="23147">MSGQAHKRAARVPLALYVIFGLCLIPELVLMGADKGLWGSPLWRNLVYQYGAFWPGLLDNWRANYPLQSVIMFLSYGFLHAGVWHFALNMMTLFSLGTPLANDLGQRRFLALYAAAIFGGALGYALLGQGSQPMVGASGALFGLAAAFIRRDWRAAPEGKAAQALFLPILGLIALNVLMYWTMGGRLAWQTHLGGFIAGWMAAVFLAPPARSD</sequence>
<feature type="transmembrane region" description="Helical" evidence="7">
    <location>
        <begin position="65"/>
        <end position="88"/>
    </location>
</feature>
<keyword evidence="5 7" id="KW-1133">Transmembrane helix</keyword>